<dbReference type="Proteomes" id="UP000683310">
    <property type="component" value="Chromosome"/>
</dbReference>
<keyword evidence="3" id="KW-1185">Reference proteome</keyword>
<evidence type="ECO:0000256" key="1">
    <source>
        <dbReference type="SAM" id="MobiDB-lite"/>
    </source>
</evidence>
<organism evidence="2 3">
    <name type="scientific">Nocardia tengchongensis</name>
    <dbReference type="NCBI Taxonomy" id="2055889"/>
    <lineage>
        <taxon>Bacteria</taxon>
        <taxon>Bacillati</taxon>
        <taxon>Actinomycetota</taxon>
        <taxon>Actinomycetes</taxon>
        <taxon>Mycobacteriales</taxon>
        <taxon>Nocardiaceae</taxon>
        <taxon>Nocardia</taxon>
    </lineage>
</organism>
<accession>A0ABX8CLG7</accession>
<dbReference type="InterPro" id="IPR011989">
    <property type="entry name" value="ARM-like"/>
</dbReference>
<feature type="region of interest" description="Disordered" evidence="1">
    <location>
        <begin position="250"/>
        <end position="273"/>
    </location>
</feature>
<sequence length="489" mass="53547">MSGELEPITEQADRSATFELIRRLADTDIGGLERDEITYALQRLGDPRGVEPLTAIGLDGSRPVEVRQAALGVLESTAMCPEGAELRAWWNSGDDLVRACILRQADRSESDLLEPVARDPHHLLHRHAVIGLEFGFEEPRWQQYKILGLDHPDPAVRRAAADVLCWDEPVAAEPGLHRAAADSDTDVACAAIETLRYYHSRATLRLLHEIAQGDDARAVAAQASKDDMLVDFEREQMSLRSWIVPVADILGPPETDPASPSTRPGRGRPRPPVPTAAEIIATYSDLDGLWTAKLTALRAYDWPRVPAADRPAIAALLSSHPDPEVRELSCRMLANWHEVDTLLALAHDPNSGVRKSAVYNLRFVPPSREIATLTWNLVASGEVAATRGYEALATCAAHTPPGELDDRLIDLARTDLRESIRAEAISQLGSHIDPLLPLLTEPPSMTWAIHLRLLDACRDSGLPASAASTLRDVDNLHIALALVQLDDRP</sequence>
<dbReference type="SUPFAM" id="SSF48371">
    <property type="entry name" value="ARM repeat"/>
    <property type="match status" value="2"/>
</dbReference>
<proteinExistence type="predicted"/>
<name>A0ABX8CLG7_9NOCA</name>
<dbReference type="Pfam" id="PF13646">
    <property type="entry name" value="HEAT_2"/>
    <property type="match status" value="2"/>
</dbReference>
<gene>
    <name evidence="2" type="ORF">KHQ06_21280</name>
</gene>
<reference evidence="2 3" key="1">
    <citation type="submission" date="2021-04" db="EMBL/GenBank/DDBJ databases">
        <title>Nocardia tengchongensis.</title>
        <authorList>
            <person name="Zhuang k."/>
            <person name="Ran Y."/>
            <person name="Li W."/>
        </authorList>
    </citation>
    <scope>NUCLEOTIDE SEQUENCE [LARGE SCALE GENOMIC DNA]</scope>
    <source>
        <strain evidence="2 3">CFH S0057</strain>
    </source>
</reference>
<dbReference type="Gene3D" id="1.25.10.10">
    <property type="entry name" value="Leucine-rich Repeat Variant"/>
    <property type="match status" value="2"/>
</dbReference>
<evidence type="ECO:0000313" key="3">
    <source>
        <dbReference type="Proteomes" id="UP000683310"/>
    </source>
</evidence>
<evidence type="ECO:0000313" key="2">
    <source>
        <dbReference type="EMBL" id="QVI19015.1"/>
    </source>
</evidence>
<dbReference type="EMBL" id="CP074371">
    <property type="protein sequence ID" value="QVI19015.1"/>
    <property type="molecule type" value="Genomic_DNA"/>
</dbReference>
<dbReference type="InterPro" id="IPR016024">
    <property type="entry name" value="ARM-type_fold"/>
</dbReference>
<protein>
    <submittedName>
        <fullName evidence="2">HEAT repeat domain-containing protein</fullName>
    </submittedName>
</protein>